<comment type="caution">
    <text evidence="2">The sequence shown here is derived from an EMBL/GenBank/DDBJ whole genome shotgun (WGS) entry which is preliminary data.</text>
</comment>
<accession>U2M4E0</accession>
<dbReference type="eggNOG" id="ENOG50324F7">
    <property type="taxonomic scope" value="Bacteria"/>
</dbReference>
<evidence type="ECO:0000256" key="1">
    <source>
        <dbReference type="SAM" id="Phobius"/>
    </source>
</evidence>
<evidence type="ECO:0000313" key="3">
    <source>
        <dbReference type="Proteomes" id="UP000016662"/>
    </source>
</evidence>
<keyword evidence="1" id="KW-0812">Transmembrane</keyword>
<keyword evidence="1" id="KW-0472">Membrane</keyword>
<dbReference type="AlphaFoldDB" id="U2M4E0"/>
<protein>
    <recommendedName>
        <fullName evidence="4">Bypass of forespore C C-terminal domain-containing protein</fullName>
    </recommendedName>
</protein>
<dbReference type="Proteomes" id="UP000016662">
    <property type="component" value="Unassembled WGS sequence"/>
</dbReference>
<organism evidence="2 3">
    <name type="scientific">Ruminococcus callidus ATCC 27760</name>
    <dbReference type="NCBI Taxonomy" id="411473"/>
    <lineage>
        <taxon>Bacteria</taxon>
        <taxon>Bacillati</taxon>
        <taxon>Bacillota</taxon>
        <taxon>Clostridia</taxon>
        <taxon>Eubacteriales</taxon>
        <taxon>Oscillospiraceae</taxon>
        <taxon>Ruminococcus</taxon>
    </lineage>
</organism>
<name>U2M4E0_9FIRM</name>
<dbReference type="EMBL" id="AWVF01000113">
    <property type="protein sequence ID" value="ERJ96609.1"/>
    <property type="molecule type" value="Genomic_DNA"/>
</dbReference>
<reference evidence="2 3" key="1">
    <citation type="submission" date="2013-07" db="EMBL/GenBank/DDBJ databases">
        <authorList>
            <person name="Weinstock G."/>
            <person name="Sodergren E."/>
            <person name="Wylie T."/>
            <person name="Fulton L."/>
            <person name="Fulton R."/>
            <person name="Fronick C."/>
            <person name="O'Laughlin M."/>
            <person name="Godfrey J."/>
            <person name="Miner T."/>
            <person name="Herter B."/>
            <person name="Appelbaum E."/>
            <person name="Cordes M."/>
            <person name="Lek S."/>
            <person name="Wollam A."/>
            <person name="Pepin K.H."/>
            <person name="Palsikar V.B."/>
            <person name="Mitreva M."/>
            <person name="Wilson R.K."/>
        </authorList>
    </citation>
    <scope>NUCLEOTIDE SEQUENCE [LARGE SCALE GENOMIC DNA]</scope>
    <source>
        <strain evidence="2 3">ATCC 27760</strain>
    </source>
</reference>
<gene>
    <name evidence="2" type="ORF">RUMCAL_01021</name>
</gene>
<proteinExistence type="predicted"/>
<dbReference type="PATRIC" id="fig|411473.3.peg.842"/>
<evidence type="ECO:0000313" key="2">
    <source>
        <dbReference type="EMBL" id="ERJ96609.1"/>
    </source>
</evidence>
<keyword evidence="1" id="KW-1133">Transmembrane helix</keyword>
<feature type="transmembrane region" description="Helical" evidence="1">
    <location>
        <begin position="37"/>
        <end position="58"/>
    </location>
</feature>
<dbReference type="HOGENOM" id="CLU_1833747_0_0_9"/>
<evidence type="ECO:0008006" key="4">
    <source>
        <dbReference type="Google" id="ProtNLM"/>
    </source>
</evidence>
<sequence length="140" mass="15716">MERILLVYIQANSQKNLVLFCDVKTERRTRKMEKRNAVWILLTALTISLVIVGGSLSLSLRQEKSAAQGTTYSEAATEAGYTMRITDGQVGLFREGSSVPYQKLQVPLNLLSDYDRHALEQGITVSDEAALQRLIEDYFS</sequence>
<keyword evidence="3" id="KW-1185">Reference proteome</keyword>